<feature type="domain" description="Putative restriction endonuclease" evidence="1">
    <location>
        <begin position="20"/>
        <end position="179"/>
    </location>
</feature>
<dbReference type="CDD" id="cd06260">
    <property type="entry name" value="DUF820-like"/>
    <property type="match status" value="1"/>
</dbReference>
<gene>
    <name evidence="2" type="ORF">FOF52_16010</name>
</gene>
<keyword evidence="2" id="KW-0255">Endonuclease</keyword>
<protein>
    <submittedName>
        <fullName evidence="2">Uma2 family endonuclease</fullName>
    </submittedName>
</protein>
<dbReference type="SUPFAM" id="SSF52980">
    <property type="entry name" value="Restriction endonuclease-like"/>
    <property type="match status" value="1"/>
</dbReference>
<dbReference type="PANTHER" id="PTHR35400:SF3">
    <property type="entry name" value="SLL1072 PROTEIN"/>
    <property type="match status" value="1"/>
</dbReference>
<dbReference type="InterPro" id="IPR011335">
    <property type="entry name" value="Restrct_endonuc-II-like"/>
</dbReference>
<keyword evidence="2" id="KW-0540">Nuclease</keyword>
<reference evidence="2 3" key="1">
    <citation type="submission" date="2020-04" db="EMBL/GenBank/DDBJ databases">
        <title>Thermobifida alba genome sequencing and assembly.</title>
        <authorList>
            <person name="Luzics S."/>
            <person name="Horvath B."/>
            <person name="Nagy I."/>
            <person name="Toth A."/>
            <person name="Nagy I."/>
            <person name="Kukolya J."/>
        </authorList>
    </citation>
    <scope>NUCLEOTIDE SEQUENCE [LARGE SCALE GENOMIC DNA]</scope>
    <source>
        <strain evidence="2 3">DSM 43795</strain>
    </source>
</reference>
<sequence length="192" mass="21767">MSAEPLPDWFMPPPGGWTADDLDRLPPEAPQHIELIDGALIVVSPHRSFHSRVMLRLGSALDLAAPEGIGVEIEMAVKLGQRQRPEPDILAFRTSDRDNDRTFYLPEEVLLVVEIVSEESAERDRETKPLKYAKAEIPHFWRVEEDDSGFPVVYVYELDPATGQYVPTTIAHDRLTVSVPFDIDVDLRRLVR</sequence>
<accession>A0ABY4L744</accession>
<organism evidence="2 3">
    <name type="scientific">Thermobifida alba</name>
    <name type="common">Thermomonospora alba</name>
    <dbReference type="NCBI Taxonomy" id="53522"/>
    <lineage>
        <taxon>Bacteria</taxon>
        <taxon>Bacillati</taxon>
        <taxon>Actinomycetota</taxon>
        <taxon>Actinomycetes</taxon>
        <taxon>Streptosporangiales</taxon>
        <taxon>Nocardiopsidaceae</taxon>
        <taxon>Thermobifida</taxon>
    </lineage>
</organism>
<dbReference type="InterPro" id="IPR008538">
    <property type="entry name" value="Uma2"/>
</dbReference>
<proteinExistence type="predicted"/>
<dbReference type="PANTHER" id="PTHR35400">
    <property type="entry name" value="SLR1083 PROTEIN"/>
    <property type="match status" value="1"/>
</dbReference>
<dbReference type="GO" id="GO:0004519">
    <property type="term" value="F:endonuclease activity"/>
    <property type="evidence" value="ECO:0007669"/>
    <property type="project" value="UniProtKB-KW"/>
</dbReference>
<keyword evidence="3" id="KW-1185">Reference proteome</keyword>
<evidence type="ECO:0000313" key="2">
    <source>
        <dbReference type="EMBL" id="UPT22283.1"/>
    </source>
</evidence>
<dbReference type="Gene3D" id="3.90.1570.10">
    <property type="entry name" value="tt1808, chain A"/>
    <property type="match status" value="1"/>
</dbReference>
<dbReference type="RefSeq" id="WP_248590763.1">
    <property type="nucleotide sequence ID" value="NZ_BAABEB010000039.1"/>
</dbReference>
<dbReference type="InterPro" id="IPR012296">
    <property type="entry name" value="Nuclease_put_TT1808"/>
</dbReference>
<evidence type="ECO:0000259" key="1">
    <source>
        <dbReference type="Pfam" id="PF05685"/>
    </source>
</evidence>
<evidence type="ECO:0000313" key="3">
    <source>
        <dbReference type="Proteomes" id="UP000832041"/>
    </source>
</evidence>
<dbReference type="Proteomes" id="UP000832041">
    <property type="component" value="Chromosome"/>
</dbReference>
<keyword evidence="2" id="KW-0378">Hydrolase</keyword>
<dbReference type="Pfam" id="PF05685">
    <property type="entry name" value="Uma2"/>
    <property type="match status" value="1"/>
</dbReference>
<dbReference type="EMBL" id="CP051627">
    <property type="protein sequence ID" value="UPT22283.1"/>
    <property type="molecule type" value="Genomic_DNA"/>
</dbReference>
<name>A0ABY4L744_THEAE</name>